<feature type="transmembrane region" description="Helical" evidence="6">
    <location>
        <begin position="397"/>
        <end position="418"/>
    </location>
</feature>
<comment type="caution">
    <text evidence="7">The sequence shown here is derived from an EMBL/GenBank/DDBJ whole genome shotgun (WGS) entry which is preliminary data.</text>
</comment>
<dbReference type="PANTHER" id="PTHR46494:SF1">
    <property type="entry name" value="CORA FAMILY METAL ION TRANSPORTER (EUROFUNG)"/>
    <property type="match status" value="1"/>
</dbReference>
<feature type="compositionally biased region" description="Polar residues" evidence="5">
    <location>
        <begin position="19"/>
        <end position="35"/>
    </location>
</feature>
<evidence type="ECO:0000313" key="7">
    <source>
        <dbReference type="EMBL" id="KAK8880066.1"/>
    </source>
</evidence>
<dbReference type="PANTHER" id="PTHR46494">
    <property type="entry name" value="CORA FAMILY METAL ION TRANSPORTER (EUROFUNG)"/>
    <property type="match status" value="1"/>
</dbReference>
<name>A0ABR2JMU7_9PEZI</name>
<evidence type="ECO:0000256" key="4">
    <source>
        <dbReference type="ARBA" id="ARBA00023136"/>
    </source>
</evidence>
<sequence>MVSENRPASWYDRDHGTFATDQRPGSETQRNSNLASPGVSVTDWFYPSDVDIEDRDVHPECKEVDFMNDRSFSEFLVQTRSDDIVSRLIHIRNVPWALPIIMGFTGRKYGSFPEWMAAPSIASSPREQVWRPFHENGYSEMKFAVDYFTTHPKVLGRNCCPTSYLTDLKFGIYAQQRQVTESRVCLQKIGVICFSGDPSGGQKTDGPASTTAVAVVVHDSGVCPPDWRFPLDVNWRGEARLGPKEFPHRFFEHILYWSIRGVAQRWSGLIRSSQVHYARFEKEIFSNPESEASGEELWRLSSHWNVYNRLFTLHIHMVDYLEARALRFLQGCWEDRTNGKDSMGEVKVFGGVPKSIVAGQTELMQGLVNPTMNMLDMIYKRVAIRDARQSLMLNESLWRLSWITFIFLPLTFITGIFGMNVDTFSDNPSIKWWFIVAVPLMVLVLLGWFAFRHFYVVVNQAAIKRERSGRGILS</sequence>
<evidence type="ECO:0000256" key="2">
    <source>
        <dbReference type="ARBA" id="ARBA00022692"/>
    </source>
</evidence>
<keyword evidence="4 6" id="KW-0472">Membrane</keyword>
<evidence type="ECO:0000256" key="6">
    <source>
        <dbReference type="SAM" id="Phobius"/>
    </source>
</evidence>
<accession>A0ABR2JMU7</accession>
<evidence type="ECO:0000256" key="5">
    <source>
        <dbReference type="SAM" id="MobiDB-lite"/>
    </source>
</evidence>
<dbReference type="InterPro" id="IPR002523">
    <property type="entry name" value="MgTranspt_CorA/ZnTranspt_ZntB"/>
</dbReference>
<dbReference type="SUPFAM" id="SSF144083">
    <property type="entry name" value="Magnesium transport protein CorA, transmembrane region"/>
    <property type="match status" value="1"/>
</dbReference>
<reference evidence="7 8" key="1">
    <citation type="journal article" date="2024" name="IMA Fungus">
        <title>Apiospora arundinis, a panoply of carbohydrate-active enzymes and secondary metabolites.</title>
        <authorList>
            <person name="Sorensen T."/>
            <person name="Petersen C."/>
            <person name="Muurmann A.T."/>
            <person name="Christiansen J.V."/>
            <person name="Brundto M.L."/>
            <person name="Overgaard C.K."/>
            <person name="Boysen A.T."/>
            <person name="Wollenberg R.D."/>
            <person name="Larsen T.O."/>
            <person name="Sorensen J.L."/>
            <person name="Nielsen K.L."/>
            <person name="Sondergaard T.E."/>
        </authorList>
    </citation>
    <scope>NUCLEOTIDE SEQUENCE [LARGE SCALE GENOMIC DNA]</scope>
    <source>
        <strain evidence="7 8">AAU 773</strain>
    </source>
</reference>
<feature type="region of interest" description="Disordered" evidence="5">
    <location>
        <begin position="1"/>
        <end position="35"/>
    </location>
</feature>
<protein>
    <submittedName>
        <fullName evidence="7">Metal ion transmembrane transporter</fullName>
    </submittedName>
</protein>
<dbReference type="EMBL" id="JAPCWZ010000001">
    <property type="protein sequence ID" value="KAK8880066.1"/>
    <property type="molecule type" value="Genomic_DNA"/>
</dbReference>
<dbReference type="Pfam" id="PF01544">
    <property type="entry name" value="CorA"/>
    <property type="match status" value="1"/>
</dbReference>
<evidence type="ECO:0000256" key="3">
    <source>
        <dbReference type="ARBA" id="ARBA00022989"/>
    </source>
</evidence>
<keyword evidence="2 6" id="KW-0812">Transmembrane</keyword>
<dbReference type="InterPro" id="IPR045863">
    <property type="entry name" value="CorA_TM1_TM2"/>
</dbReference>
<keyword evidence="3 6" id="KW-1133">Transmembrane helix</keyword>
<dbReference type="Proteomes" id="UP001390339">
    <property type="component" value="Unassembled WGS sequence"/>
</dbReference>
<organism evidence="7 8">
    <name type="scientific">Apiospora arundinis</name>
    <dbReference type="NCBI Taxonomy" id="335852"/>
    <lineage>
        <taxon>Eukaryota</taxon>
        <taxon>Fungi</taxon>
        <taxon>Dikarya</taxon>
        <taxon>Ascomycota</taxon>
        <taxon>Pezizomycotina</taxon>
        <taxon>Sordariomycetes</taxon>
        <taxon>Xylariomycetidae</taxon>
        <taxon>Amphisphaeriales</taxon>
        <taxon>Apiosporaceae</taxon>
        <taxon>Apiospora</taxon>
    </lineage>
</organism>
<proteinExistence type="predicted"/>
<gene>
    <name evidence="7" type="ORF">PGQ11_001360</name>
</gene>
<comment type="subcellular location">
    <subcellularLocation>
        <location evidence="1">Cell membrane</location>
        <topology evidence="1">Multi-pass membrane protein</topology>
    </subcellularLocation>
</comment>
<keyword evidence="8" id="KW-1185">Reference proteome</keyword>
<dbReference type="Gene3D" id="1.20.58.340">
    <property type="entry name" value="Magnesium transport protein CorA, transmembrane region"/>
    <property type="match status" value="1"/>
</dbReference>
<evidence type="ECO:0000313" key="8">
    <source>
        <dbReference type="Proteomes" id="UP001390339"/>
    </source>
</evidence>
<feature type="transmembrane region" description="Helical" evidence="6">
    <location>
        <begin position="430"/>
        <end position="451"/>
    </location>
</feature>
<evidence type="ECO:0000256" key="1">
    <source>
        <dbReference type="ARBA" id="ARBA00004651"/>
    </source>
</evidence>